<evidence type="ECO:0000313" key="2">
    <source>
        <dbReference type="Proteomes" id="UP001168972"/>
    </source>
</evidence>
<dbReference type="Proteomes" id="UP001168972">
    <property type="component" value="Unassembled WGS sequence"/>
</dbReference>
<comment type="caution">
    <text evidence="1">The sequence shown here is derived from an EMBL/GenBank/DDBJ whole genome shotgun (WGS) entry which is preliminary data.</text>
</comment>
<dbReference type="EMBL" id="JAQQBR010001833">
    <property type="protein sequence ID" value="KAK0162867.1"/>
    <property type="molecule type" value="Genomic_DNA"/>
</dbReference>
<organism evidence="1 2">
    <name type="scientific">Microctonus hyperodae</name>
    <name type="common">Parasitoid wasp</name>
    <dbReference type="NCBI Taxonomy" id="165561"/>
    <lineage>
        <taxon>Eukaryota</taxon>
        <taxon>Metazoa</taxon>
        <taxon>Ecdysozoa</taxon>
        <taxon>Arthropoda</taxon>
        <taxon>Hexapoda</taxon>
        <taxon>Insecta</taxon>
        <taxon>Pterygota</taxon>
        <taxon>Neoptera</taxon>
        <taxon>Endopterygota</taxon>
        <taxon>Hymenoptera</taxon>
        <taxon>Apocrita</taxon>
        <taxon>Ichneumonoidea</taxon>
        <taxon>Braconidae</taxon>
        <taxon>Euphorinae</taxon>
        <taxon>Microctonus</taxon>
    </lineage>
</organism>
<keyword evidence="2" id="KW-1185">Reference proteome</keyword>
<evidence type="ECO:0000313" key="1">
    <source>
        <dbReference type="EMBL" id="KAK0162867.1"/>
    </source>
</evidence>
<accession>A0AA39KIN8</accession>
<gene>
    <name evidence="1" type="ORF">PV327_006609</name>
</gene>
<reference evidence="1" key="1">
    <citation type="journal article" date="2023" name="bioRxiv">
        <title>Scaffold-level genome assemblies of two parasitoid biocontrol wasps reveal the parthenogenesis mechanism and an associated novel virus.</title>
        <authorList>
            <person name="Inwood S."/>
            <person name="Skelly J."/>
            <person name="Guhlin J."/>
            <person name="Harrop T."/>
            <person name="Goldson S."/>
            <person name="Dearden P."/>
        </authorList>
    </citation>
    <scope>NUCLEOTIDE SEQUENCE</scope>
    <source>
        <strain evidence="1">Lincoln</strain>
        <tissue evidence="1">Whole body</tissue>
    </source>
</reference>
<dbReference type="AlphaFoldDB" id="A0AA39KIN8"/>
<proteinExistence type="predicted"/>
<name>A0AA39KIN8_MICHY</name>
<protein>
    <submittedName>
        <fullName evidence="1">Uncharacterized protein</fullName>
    </submittedName>
</protein>
<reference evidence="1" key="2">
    <citation type="submission" date="2023-03" db="EMBL/GenBank/DDBJ databases">
        <authorList>
            <person name="Inwood S.N."/>
            <person name="Skelly J.G."/>
            <person name="Guhlin J."/>
            <person name="Harrop T.W.R."/>
            <person name="Goldson S.G."/>
            <person name="Dearden P.K."/>
        </authorList>
    </citation>
    <scope>NUCLEOTIDE SEQUENCE</scope>
    <source>
        <strain evidence="1">Lincoln</strain>
        <tissue evidence="1">Whole body</tissue>
    </source>
</reference>
<sequence>MNNEIEFSQKDTINNNDYLNAQIVSVGMTTENVYKILLAPEIDMSTLKITVKFNNLRVEINRLLNYHFNKSTNEILDETVLKKNSKHIENFLIPNFIDAERVQKRTEMRLKGLKLIASELTSGSILNIRLQEEKEPYIIRNINFLIPTEADANLVSIEMFNDDIIAIRVPLRVNPCN</sequence>